<gene>
    <name evidence="3" type="ORF">GSOID_T00017580001</name>
</gene>
<name>E4X2U8_OIKDI</name>
<reference evidence="3" key="1">
    <citation type="journal article" date="2010" name="Science">
        <title>Plasticity of animal genome architecture unmasked by rapid evolution of a pelagic tunicate.</title>
        <authorList>
            <person name="Denoeud F."/>
            <person name="Henriet S."/>
            <person name="Mungpakdee S."/>
            <person name="Aury J.M."/>
            <person name="Da Silva C."/>
            <person name="Brinkmann H."/>
            <person name="Mikhaleva J."/>
            <person name="Olsen L.C."/>
            <person name="Jubin C."/>
            <person name="Canestro C."/>
            <person name="Bouquet J.M."/>
            <person name="Danks G."/>
            <person name="Poulain J."/>
            <person name="Campsteijn C."/>
            <person name="Adamski M."/>
            <person name="Cross I."/>
            <person name="Yadetie F."/>
            <person name="Muffato M."/>
            <person name="Louis A."/>
            <person name="Butcher S."/>
            <person name="Tsagkogeorga G."/>
            <person name="Konrad A."/>
            <person name="Singh S."/>
            <person name="Jensen M.F."/>
            <person name="Cong E.H."/>
            <person name="Eikeseth-Otteraa H."/>
            <person name="Noel B."/>
            <person name="Anthouard V."/>
            <person name="Porcel B.M."/>
            <person name="Kachouri-Lafond R."/>
            <person name="Nishino A."/>
            <person name="Ugolini M."/>
            <person name="Chourrout P."/>
            <person name="Nishida H."/>
            <person name="Aasland R."/>
            <person name="Huzurbazar S."/>
            <person name="Westhof E."/>
            <person name="Delsuc F."/>
            <person name="Lehrach H."/>
            <person name="Reinhardt R."/>
            <person name="Weissenbach J."/>
            <person name="Roy S.W."/>
            <person name="Artiguenave F."/>
            <person name="Postlethwait J.H."/>
            <person name="Manak J.R."/>
            <person name="Thompson E.M."/>
            <person name="Jaillon O."/>
            <person name="Du Pasquier L."/>
            <person name="Boudinot P."/>
            <person name="Liberles D.A."/>
            <person name="Volff J.N."/>
            <person name="Philippe H."/>
            <person name="Lenhard B."/>
            <person name="Roest Crollius H."/>
            <person name="Wincker P."/>
            <person name="Chourrout D."/>
        </authorList>
    </citation>
    <scope>NUCLEOTIDE SEQUENCE [LARGE SCALE GENOMIC DNA]</scope>
</reference>
<organism evidence="3">
    <name type="scientific">Oikopleura dioica</name>
    <name type="common">Tunicate</name>
    <dbReference type="NCBI Taxonomy" id="34765"/>
    <lineage>
        <taxon>Eukaryota</taxon>
        <taxon>Metazoa</taxon>
        <taxon>Chordata</taxon>
        <taxon>Tunicata</taxon>
        <taxon>Appendicularia</taxon>
        <taxon>Copelata</taxon>
        <taxon>Oikopleuridae</taxon>
        <taxon>Oikopleura</taxon>
    </lineage>
</organism>
<dbReference type="Pfam" id="PF13499">
    <property type="entry name" value="EF-hand_7"/>
    <property type="match status" value="1"/>
</dbReference>
<evidence type="ECO:0000256" key="1">
    <source>
        <dbReference type="SAM" id="MobiDB-lite"/>
    </source>
</evidence>
<evidence type="ECO:0000313" key="3">
    <source>
        <dbReference type="EMBL" id="CBY17951.1"/>
    </source>
</evidence>
<dbReference type="PANTHER" id="PTHR24114">
    <property type="entry name" value="LEUCINE RICH REPEAT FAMILY PROTEIN"/>
    <property type="match status" value="1"/>
</dbReference>
<dbReference type="Gene3D" id="3.80.10.10">
    <property type="entry name" value="Ribonuclease Inhibitor"/>
    <property type="match status" value="3"/>
</dbReference>
<evidence type="ECO:0000313" key="4">
    <source>
        <dbReference type="Proteomes" id="UP000001307"/>
    </source>
</evidence>
<dbReference type="Gene3D" id="1.10.238.10">
    <property type="entry name" value="EF-hand"/>
    <property type="match status" value="1"/>
</dbReference>
<protein>
    <recommendedName>
        <fullName evidence="2">EF-hand domain-containing protein</fullName>
    </recommendedName>
</protein>
<dbReference type="InterPro" id="IPR011992">
    <property type="entry name" value="EF-hand-dom_pair"/>
</dbReference>
<dbReference type="InterPro" id="IPR052394">
    <property type="entry name" value="LRR-containing"/>
</dbReference>
<dbReference type="Pfam" id="PF13516">
    <property type="entry name" value="LRR_6"/>
    <property type="match status" value="4"/>
</dbReference>
<keyword evidence="4" id="KW-1185">Reference proteome</keyword>
<dbReference type="AlphaFoldDB" id="E4X2U8"/>
<proteinExistence type="predicted"/>
<accession>E4X2U8</accession>
<dbReference type="SUPFAM" id="SSF52047">
    <property type="entry name" value="RNI-like"/>
    <property type="match status" value="1"/>
</dbReference>
<sequence>MVEALGIERSDTNITNRSRQSARSGRSSKFSKYTKASEADDNALTRPQWDYDTDIEVEKSDSVNEYDSNSSARRLYQNACRMYGTIPVSYFLRNSEQAELKLDYHQIGPLGARAIAVALTCNTKILSFSVRDNGIGSEGALAMAEMFTENNYIQAVDFSENDIGKLGSDAIFLMLEENTTLEDVLLEKCCLGNDAIQGMTKALADSQKITNLNLSGNKFSDSQALGQVIAENASLKSLNLSWNQFVNPSILDMLAENVALTRIDLSYNGLTDDALKSLINFLTKNNVVEQLDLSCNRLGPNSAIAIAEGLKANTTLKELALKRNPWLAPGCLVIAKAVVANLELDLDVLDFSDISVCKEFNELNLKETRPNMKVIIGGTFVERKKKKPKMDPMTMLKTYMEQQNLRLVDFFNKLDTDGSMSLSREEFKSGIQMAGIPMTENEIELLLDVLDKDGDNEINYRCLND</sequence>
<dbReference type="GO" id="GO:0005509">
    <property type="term" value="F:calcium ion binding"/>
    <property type="evidence" value="ECO:0007669"/>
    <property type="project" value="InterPro"/>
</dbReference>
<feature type="compositionally biased region" description="Low complexity" evidence="1">
    <location>
        <begin position="17"/>
        <end position="28"/>
    </location>
</feature>
<dbReference type="PANTHER" id="PTHR24114:SF31">
    <property type="entry name" value="NLR FAMILY MEMBER X1"/>
    <property type="match status" value="1"/>
</dbReference>
<feature type="domain" description="EF-hand" evidence="2">
    <location>
        <begin position="402"/>
        <end position="437"/>
    </location>
</feature>
<dbReference type="PROSITE" id="PS50222">
    <property type="entry name" value="EF_HAND_2"/>
    <property type="match status" value="1"/>
</dbReference>
<dbReference type="SMART" id="SM00368">
    <property type="entry name" value="LRR_RI"/>
    <property type="match status" value="6"/>
</dbReference>
<dbReference type="InParanoid" id="E4X2U8"/>
<feature type="region of interest" description="Disordered" evidence="1">
    <location>
        <begin position="1"/>
        <end position="41"/>
    </location>
</feature>
<feature type="compositionally biased region" description="Basic and acidic residues" evidence="1">
    <location>
        <begin position="1"/>
        <end position="11"/>
    </location>
</feature>
<evidence type="ECO:0000259" key="2">
    <source>
        <dbReference type="PROSITE" id="PS50222"/>
    </source>
</evidence>
<dbReference type="InterPro" id="IPR032675">
    <property type="entry name" value="LRR_dom_sf"/>
</dbReference>
<dbReference type="SUPFAM" id="SSF47473">
    <property type="entry name" value="EF-hand"/>
    <property type="match status" value="1"/>
</dbReference>
<dbReference type="Proteomes" id="UP000001307">
    <property type="component" value="Unassembled WGS sequence"/>
</dbReference>
<dbReference type="InterPro" id="IPR001611">
    <property type="entry name" value="Leu-rich_rpt"/>
</dbReference>
<dbReference type="CDD" id="cd00051">
    <property type="entry name" value="EFh"/>
    <property type="match status" value="1"/>
</dbReference>
<dbReference type="EMBL" id="FN653023">
    <property type="protein sequence ID" value="CBY17951.1"/>
    <property type="molecule type" value="Genomic_DNA"/>
</dbReference>
<dbReference type="OrthoDB" id="120976at2759"/>
<dbReference type="InterPro" id="IPR002048">
    <property type="entry name" value="EF_hand_dom"/>
</dbReference>